<dbReference type="Proteomes" id="UP000268162">
    <property type="component" value="Unassembled WGS sequence"/>
</dbReference>
<dbReference type="PANTHER" id="PTHR20910">
    <property type="entry name" value="AGAP001623-PA"/>
    <property type="match status" value="1"/>
</dbReference>
<dbReference type="EMBL" id="ML002835">
    <property type="protein sequence ID" value="RKP35577.1"/>
    <property type="molecule type" value="Genomic_DNA"/>
</dbReference>
<dbReference type="GO" id="GO:0006801">
    <property type="term" value="P:superoxide metabolic process"/>
    <property type="evidence" value="ECO:0007669"/>
    <property type="project" value="InterPro"/>
</dbReference>
<name>A0A4P9ZQF1_9FUNG</name>
<proteinExistence type="predicted"/>
<feature type="non-terminal residue" evidence="1">
    <location>
        <position position="1"/>
    </location>
</feature>
<gene>
    <name evidence="1" type="ORF">BJ085DRAFT_11630</name>
</gene>
<reference evidence="2" key="1">
    <citation type="journal article" date="2018" name="Nat. Microbiol.">
        <title>Leveraging single-cell genomics to expand the fungal tree of life.</title>
        <authorList>
            <person name="Ahrendt S.R."/>
            <person name="Quandt C.A."/>
            <person name="Ciobanu D."/>
            <person name="Clum A."/>
            <person name="Salamov A."/>
            <person name="Andreopoulos B."/>
            <person name="Cheng J.F."/>
            <person name="Woyke T."/>
            <person name="Pelin A."/>
            <person name="Henrissat B."/>
            <person name="Reynolds N.K."/>
            <person name="Benny G.L."/>
            <person name="Smith M.E."/>
            <person name="James T.Y."/>
            <person name="Grigoriev I.V."/>
        </authorList>
    </citation>
    <scope>NUCLEOTIDE SEQUENCE [LARGE SCALE GENOMIC DNA]</scope>
    <source>
        <strain evidence="2">RSA 468</strain>
    </source>
</reference>
<protein>
    <recommendedName>
        <fullName evidence="3">Superoxide dismutase</fullName>
    </recommendedName>
</protein>
<evidence type="ECO:0000313" key="2">
    <source>
        <dbReference type="Proteomes" id="UP000268162"/>
    </source>
</evidence>
<evidence type="ECO:0008006" key="3">
    <source>
        <dbReference type="Google" id="ProtNLM"/>
    </source>
</evidence>
<sequence length="134" mass="14854">GPPLVRIDIQIDQGLDHDEMYTLSIREKPAKNYECKHPSNFFNPTQVKLKSSAYTCNQYEDDPDACAAGDLSGKHGGFYAYERGFHASWYDNQISLVGQPNSVVDHSVFVMNSAGKPVTCANIKQPMQPNQAST</sequence>
<feature type="non-terminal residue" evidence="1">
    <location>
        <position position="134"/>
    </location>
</feature>
<dbReference type="GO" id="GO:0046872">
    <property type="term" value="F:metal ion binding"/>
    <property type="evidence" value="ECO:0007669"/>
    <property type="project" value="InterPro"/>
</dbReference>
<dbReference type="SUPFAM" id="SSF49329">
    <property type="entry name" value="Cu,Zn superoxide dismutase-like"/>
    <property type="match status" value="1"/>
</dbReference>
<dbReference type="InterPro" id="IPR053257">
    <property type="entry name" value="Cu-only_SOD"/>
</dbReference>
<dbReference type="AlphaFoldDB" id="A0A4P9ZQF1"/>
<accession>A0A4P9ZQF1</accession>
<keyword evidence="2" id="KW-1185">Reference proteome</keyword>
<dbReference type="PANTHER" id="PTHR20910:SF1">
    <property type="entry name" value="SUPEROXIDE DISMUTASE COPPER_ZINC BINDING DOMAIN-CONTAINING PROTEIN"/>
    <property type="match status" value="1"/>
</dbReference>
<evidence type="ECO:0000313" key="1">
    <source>
        <dbReference type="EMBL" id="RKP35577.1"/>
    </source>
</evidence>
<organism evidence="1 2">
    <name type="scientific">Dimargaris cristalligena</name>
    <dbReference type="NCBI Taxonomy" id="215637"/>
    <lineage>
        <taxon>Eukaryota</taxon>
        <taxon>Fungi</taxon>
        <taxon>Fungi incertae sedis</taxon>
        <taxon>Zoopagomycota</taxon>
        <taxon>Kickxellomycotina</taxon>
        <taxon>Dimargaritomycetes</taxon>
        <taxon>Dimargaritales</taxon>
        <taxon>Dimargaritaceae</taxon>
        <taxon>Dimargaris</taxon>
    </lineage>
</organism>
<dbReference type="InterPro" id="IPR036423">
    <property type="entry name" value="SOD-like_Cu/Zn_dom_sf"/>
</dbReference>
<dbReference type="Gene3D" id="2.60.40.200">
    <property type="entry name" value="Superoxide dismutase, copper/zinc binding domain"/>
    <property type="match status" value="1"/>
</dbReference>